<feature type="binding site" evidence="6">
    <location>
        <position position="226"/>
    </location>
    <ligand>
        <name>S-adenosyl-L-methionine</name>
        <dbReference type="ChEBI" id="CHEBI:59789"/>
    </ligand>
</feature>
<dbReference type="EC" id="2.1.1.-" evidence="6"/>
<keyword evidence="7" id="KW-0689">Ribosomal protein</keyword>
<keyword evidence="2 6" id="KW-0963">Cytoplasm</keyword>
<evidence type="ECO:0000256" key="1">
    <source>
        <dbReference type="ARBA" id="ARBA00009741"/>
    </source>
</evidence>
<name>A0A8J7PIM5_9PROT</name>
<dbReference type="GO" id="GO:0032259">
    <property type="term" value="P:methylation"/>
    <property type="evidence" value="ECO:0007669"/>
    <property type="project" value="UniProtKB-KW"/>
</dbReference>
<dbReference type="GO" id="GO:0005737">
    <property type="term" value="C:cytoplasm"/>
    <property type="evidence" value="ECO:0007669"/>
    <property type="project" value="UniProtKB-SubCell"/>
</dbReference>
<dbReference type="Gene3D" id="3.40.50.150">
    <property type="entry name" value="Vaccinia Virus protein VP39"/>
    <property type="match status" value="1"/>
</dbReference>
<dbReference type="Proteomes" id="UP000664414">
    <property type="component" value="Unassembled WGS sequence"/>
</dbReference>
<evidence type="ECO:0000256" key="5">
    <source>
        <dbReference type="ARBA" id="ARBA00022691"/>
    </source>
</evidence>
<evidence type="ECO:0000313" key="8">
    <source>
        <dbReference type="Proteomes" id="UP000664414"/>
    </source>
</evidence>
<dbReference type="GO" id="GO:0008276">
    <property type="term" value="F:protein methyltransferase activity"/>
    <property type="evidence" value="ECO:0007669"/>
    <property type="project" value="UniProtKB-UniRule"/>
</dbReference>
<dbReference type="GO" id="GO:0005840">
    <property type="term" value="C:ribosome"/>
    <property type="evidence" value="ECO:0007669"/>
    <property type="project" value="UniProtKB-KW"/>
</dbReference>
<feature type="binding site" evidence="6">
    <location>
        <position position="179"/>
    </location>
    <ligand>
        <name>S-adenosyl-L-methionine</name>
        <dbReference type="ChEBI" id="CHEBI:59789"/>
    </ligand>
</feature>
<comment type="similarity">
    <text evidence="1 6">Belongs to the methyltransferase superfamily. PrmA family.</text>
</comment>
<evidence type="ECO:0000256" key="3">
    <source>
        <dbReference type="ARBA" id="ARBA00022603"/>
    </source>
</evidence>
<keyword evidence="4 6" id="KW-0808">Transferase</keyword>
<keyword evidence="7" id="KW-0687">Ribonucleoprotein</keyword>
<comment type="subcellular location">
    <subcellularLocation>
        <location evidence="6">Cytoplasm</location>
    </subcellularLocation>
</comment>
<dbReference type="InterPro" id="IPR050078">
    <property type="entry name" value="Ribosomal_L11_MeTrfase_PrmA"/>
</dbReference>
<evidence type="ECO:0000256" key="4">
    <source>
        <dbReference type="ARBA" id="ARBA00022679"/>
    </source>
</evidence>
<comment type="catalytic activity">
    <reaction evidence="6">
        <text>L-lysyl-[protein] + 3 S-adenosyl-L-methionine = N(6),N(6),N(6)-trimethyl-L-lysyl-[protein] + 3 S-adenosyl-L-homocysteine + 3 H(+)</text>
        <dbReference type="Rhea" id="RHEA:54192"/>
        <dbReference type="Rhea" id="RHEA-COMP:9752"/>
        <dbReference type="Rhea" id="RHEA-COMP:13826"/>
        <dbReference type="ChEBI" id="CHEBI:15378"/>
        <dbReference type="ChEBI" id="CHEBI:29969"/>
        <dbReference type="ChEBI" id="CHEBI:57856"/>
        <dbReference type="ChEBI" id="CHEBI:59789"/>
        <dbReference type="ChEBI" id="CHEBI:61961"/>
    </reaction>
</comment>
<comment type="function">
    <text evidence="6">Methylates ribosomal protein L11.</text>
</comment>
<comment type="caution">
    <text evidence="7">The sequence shown here is derived from an EMBL/GenBank/DDBJ whole genome shotgun (WGS) entry which is preliminary data.</text>
</comment>
<dbReference type="HAMAP" id="MF_00735">
    <property type="entry name" value="Methyltr_PrmA"/>
    <property type="match status" value="1"/>
</dbReference>
<dbReference type="EMBL" id="JAFKGL010000013">
    <property type="protein sequence ID" value="MBN9412860.1"/>
    <property type="molecule type" value="Genomic_DNA"/>
</dbReference>
<gene>
    <name evidence="6" type="primary">prmA</name>
    <name evidence="7" type="ORF">J0H12_02890</name>
</gene>
<dbReference type="InterPro" id="IPR029063">
    <property type="entry name" value="SAM-dependent_MTases_sf"/>
</dbReference>
<reference evidence="7" key="1">
    <citation type="submission" date="2021-02" db="EMBL/GenBank/DDBJ databases">
        <title>Thiocyanate and organic carbon inputs drive convergent selection for specific autotrophic Afipia and Thiobacillus strains within complex microbiomes.</title>
        <authorList>
            <person name="Huddy R.J."/>
            <person name="Sachdeva R."/>
            <person name="Kadzinga F."/>
            <person name="Kantor R.S."/>
            <person name="Harrison S.T.L."/>
            <person name="Banfield J.F."/>
        </authorList>
    </citation>
    <scope>NUCLEOTIDE SEQUENCE</scope>
    <source>
        <strain evidence="7">SCN18_10_11_15_R4_P_38_20</strain>
    </source>
</reference>
<keyword evidence="5 6" id="KW-0949">S-adenosyl-L-methionine</keyword>
<keyword evidence="3 6" id="KW-0489">Methyltransferase</keyword>
<accession>A0A8J7PIM5</accession>
<feature type="binding site" evidence="6">
    <location>
        <position position="157"/>
    </location>
    <ligand>
        <name>S-adenosyl-L-methionine</name>
        <dbReference type="ChEBI" id="CHEBI:59789"/>
    </ligand>
</feature>
<dbReference type="PANTHER" id="PTHR43648:SF1">
    <property type="entry name" value="ELECTRON TRANSFER FLAVOPROTEIN BETA SUBUNIT LYSINE METHYLTRANSFERASE"/>
    <property type="match status" value="1"/>
</dbReference>
<dbReference type="PANTHER" id="PTHR43648">
    <property type="entry name" value="ELECTRON TRANSFER FLAVOPROTEIN BETA SUBUNIT LYSINE METHYLTRANSFERASE"/>
    <property type="match status" value="1"/>
</dbReference>
<organism evidence="7 8">
    <name type="scientific">Candidatus Paracaedimonas acanthamoebae</name>
    <dbReference type="NCBI Taxonomy" id="244581"/>
    <lineage>
        <taxon>Bacteria</taxon>
        <taxon>Pseudomonadati</taxon>
        <taxon>Pseudomonadota</taxon>
        <taxon>Alphaproteobacteria</taxon>
        <taxon>Holosporales</taxon>
        <taxon>Caedimonadaceae</taxon>
        <taxon>Candidatus Paracaedimonas</taxon>
    </lineage>
</organism>
<evidence type="ECO:0000256" key="2">
    <source>
        <dbReference type="ARBA" id="ARBA00022490"/>
    </source>
</evidence>
<sequence length="290" mass="32608">MLYKLEFHCKKTHIILFEEILGEDHLGVSTFEQKENPDQWHIEVLFDFSPNLQVLNYLFKETSEKEGIETPHLSLSLVPEIDWLSENRKAFPPLTIGNFYVYGSHHEEPIPQGKISFKIDAATAFGTGQHATTQGCLLALEKLKEEKYAPLNPLDLGCGTGILGMAIARLFNINVTMSDNDIEAVEKATSNVFENDLKSQVTCYLSEGFQSEILKNKALYDLITANILADPLILLASDMDRYVSEKGIIILSGLLATQAEAVGNAYKAFSFKEIDRYPIDEWMTLVLKKI</sequence>
<dbReference type="InterPro" id="IPR004498">
    <property type="entry name" value="Ribosomal_PrmA_MeTrfase"/>
</dbReference>
<feature type="binding site" evidence="6">
    <location>
        <position position="133"/>
    </location>
    <ligand>
        <name>S-adenosyl-L-methionine</name>
        <dbReference type="ChEBI" id="CHEBI:59789"/>
    </ligand>
</feature>
<evidence type="ECO:0000313" key="7">
    <source>
        <dbReference type="EMBL" id="MBN9412860.1"/>
    </source>
</evidence>
<evidence type="ECO:0000256" key="6">
    <source>
        <dbReference type="HAMAP-Rule" id="MF_00735"/>
    </source>
</evidence>
<protein>
    <recommendedName>
        <fullName evidence="6">Ribosomal protein L11 methyltransferase</fullName>
        <shortName evidence="6">L11 Mtase</shortName>
        <ecNumber evidence="6">2.1.1.-</ecNumber>
    </recommendedName>
</protein>
<dbReference type="SUPFAM" id="SSF53335">
    <property type="entry name" value="S-adenosyl-L-methionine-dependent methyltransferases"/>
    <property type="match status" value="1"/>
</dbReference>
<dbReference type="AlphaFoldDB" id="A0A8J7PIM5"/>
<dbReference type="CDD" id="cd02440">
    <property type="entry name" value="AdoMet_MTases"/>
    <property type="match status" value="1"/>
</dbReference>
<dbReference type="Pfam" id="PF06325">
    <property type="entry name" value="PrmA"/>
    <property type="match status" value="1"/>
</dbReference>
<proteinExistence type="inferred from homology"/>